<sequence>MDIDLPHLILLLSLFVALASSLYIFMCALFCESHVQKNFMFDSWQFPMLLALFFDCILFVSGSKKNK</sequence>
<evidence type="ECO:0000256" key="1">
    <source>
        <dbReference type="SAM" id="Phobius"/>
    </source>
</evidence>
<evidence type="ECO:0000313" key="2">
    <source>
        <dbReference type="EMBL" id="QHT90415.1"/>
    </source>
</evidence>
<keyword evidence="1" id="KW-1133">Transmembrane helix</keyword>
<organism evidence="2">
    <name type="scientific">viral metagenome</name>
    <dbReference type="NCBI Taxonomy" id="1070528"/>
    <lineage>
        <taxon>unclassified sequences</taxon>
        <taxon>metagenomes</taxon>
        <taxon>organismal metagenomes</taxon>
    </lineage>
</organism>
<protein>
    <submittedName>
        <fullName evidence="2">Uncharacterized protein</fullName>
    </submittedName>
</protein>
<accession>A0A6C0IDA3</accession>
<reference evidence="2" key="1">
    <citation type="journal article" date="2020" name="Nature">
        <title>Giant virus diversity and host interactions through global metagenomics.</title>
        <authorList>
            <person name="Schulz F."/>
            <person name="Roux S."/>
            <person name="Paez-Espino D."/>
            <person name="Jungbluth S."/>
            <person name="Walsh D.A."/>
            <person name="Denef V.J."/>
            <person name="McMahon K.D."/>
            <person name="Konstantinidis K.T."/>
            <person name="Eloe-Fadrosh E.A."/>
            <person name="Kyrpides N.C."/>
            <person name="Woyke T."/>
        </authorList>
    </citation>
    <scope>NUCLEOTIDE SEQUENCE</scope>
    <source>
        <strain evidence="2">GVMAG-M-3300023184-68</strain>
    </source>
</reference>
<keyword evidence="1" id="KW-0812">Transmembrane</keyword>
<feature type="transmembrane region" description="Helical" evidence="1">
    <location>
        <begin position="6"/>
        <end position="31"/>
    </location>
</feature>
<keyword evidence="1" id="KW-0472">Membrane</keyword>
<dbReference type="EMBL" id="MN740154">
    <property type="protein sequence ID" value="QHT90415.1"/>
    <property type="molecule type" value="Genomic_DNA"/>
</dbReference>
<dbReference type="AlphaFoldDB" id="A0A6C0IDA3"/>
<name>A0A6C0IDA3_9ZZZZ</name>
<proteinExistence type="predicted"/>
<feature type="transmembrane region" description="Helical" evidence="1">
    <location>
        <begin position="43"/>
        <end position="62"/>
    </location>
</feature>